<dbReference type="SMART" id="SM00530">
    <property type="entry name" value="HTH_XRE"/>
    <property type="match status" value="1"/>
</dbReference>
<dbReference type="Gene3D" id="1.10.260.40">
    <property type="entry name" value="lambda repressor-like DNA-binding domains"/>
    <property type="match status" value="1"/>
</dbReference>
<keyword evidence="3" id="KW-1185">Reference proteome</keyword>
<evidence type="ECO:0000313" key="2">
    <source>
        <dbReference type="EMBL" id="KOO04661.1"/>
    </source>
</evidence>
<comment type="caution">
    <text evidence="2">The sequence shown here is derived from an EMBL/GenBank/DDBJ whole genome shotgun (WGS) entry which is preliminary data.</text>
</comment>
<sequence length="104" mass="11804">MNSPLPRRLKYIRKKQGMTQRELGDKLGMDQAGSSARISQYETGKHAPDYATVKRMSEVLNTPVAYFYCEDDVLAHIVIGVSNHNLFAKLDILNFIESYRVNAP</sequence>
<protein>
    <submittedName>
        <fullName evidence="2">Transcriptional regulator</fullName>
    </submittedName>
</protein>
<evidence type="ECO:0000259" key="1">
    <source>
        <dbReference type="PROSITE" id="PS50943"/>
    </source>
</evidence>
<name>A0A0M0HRG9_VIBNE</name>
<dbReference type="STRING" id="693.AKJ17_07065"/>
<dbReference type="Pfam" id="PF01381">
    <property type="entry name" value="HTH_3"/>
    <property type="match status" value="1"/>
</dbReference>
<dbReference type="RefSeq" id="WP_053395072.1">
    <property type="nucleotide sequence ID" value="NZ_CANLZT010000001.1"/>
</dbReference>
<evidence type="ECO:0000313" key="3">
    <source>
        <dbReference type="Proteomes" id="UP000037515"/>
    </source>
</evidence>
<organism evidence="2 3">
    <name type="scientific">Vibrio nereis</name>
    <dbReference type="NCBI Taxonomy" id="693"/>
    <lineage>
        <taxon>Bacteria</taxon>
        <taxon>Pseudomonadati</taxon>
        <taxon>Pseudomonadota</taxon>
        <taxon>Gammaproteobacteria</taxon>
        <taxon>Vibrionales</taxon>
        <taxon>Vibrionaceae</taxon>
        <taxon>Vibrio</taxon>
    </lineage>
</organism>
<reference evidence="3" key="1">
    <citation type="submission" date="2015-08" db="EMBL/GenBank/DDBJ databases">
        <title>Vibrio galatheae sp. nov., a novel member of the Vibrionaceae family isolated from the Solomon Islands.</title>
        <authorList>
            <person name="Giubergia S."/>
            <person name="Machado H."/>
            <person name="Mateiu R.V."/>
            <person name="Gram L."/>
        </authorList>
    </citation>
    <scope>NUCLEOTIDE SEQUENCE [LARGE SCALE GENOMIC DNA]</scope>
    <source>
        <strain evidence="3">DSM 19584</strain>
    </source>
</reference>
<dbReference type="PROSITE" id="PS50943">
    <property type="entry name" value="HTH_CROC1"/>
    <property type="match status" value="1"/>
</dbReference>
<feature type="domain" description="HTH cro/C1-type" evidence="1">
    <location>
        <begin position="9"/>
        <end position="67"/>
    </location>
</feature>
<dbReference type="SUPFAM" id="SSF47413">
    <property type="entry name" value="lambda repressor-like DNA-binding domains"/>
    <property type="match status" value="1"/>
</dbReference>
<dbReference type="AlphaFoldDB" id="A0A0M0HRG9"/>
<gene>
    <name evidence="2" type="ORF">AKJ17_07065</name>
</gene>
<dbReference type="InterPro" id="IPR010982">
    <property type="entry name" value="Lambda_DNA-bd_dom_sf"/>
</dbReference>
<dbReference type="PATRIC" id="fig|693.5.peg.1445"/>
<accession>A0A0M0HRG9</accession>
<proteinExistence type="predicted"/>
<dbReference type="OrthoDB" id="6006530at2"/>
<dbReference type="GO" id="GO:0003677">
    <property type="term" value="F:DNA binding"/>
    <property type="evidence" value="ECO:0007669"/>
    <property type="project" value="InterPro"/>
</dbReference>
<dbReference type="Proteomes" id="UP000037515">
    <property type="component" value="Unassembled WGS sequence"/>
</dbReference>
<dbReference type="CDD" id="cd00093">
    <property type="entry name" value="HTH_XRE"/>
    <property type="match status" value="1"/>
</dbReference>
<dbReference type="EMBL" id="LHPJ01000005">
    <property type="protein sequence ID" value="KOO04661.1"/>
    <property type="molecule type" value="Genomic_DNA"/>
</dbReference>
<dbReference type="InterPro" id="IPR001387">
    <property type="entry name" value="Cro/C1-type_HTH"/>
</dbReference>